<name>A0ABS6UKV9_9PSEU</name>
<protein>
    <recommendedName>
        <fullName evidence="4">4Fe-4S Wbl-type domain-containing protein</fullName>
    </recommendedName>
</protein>
<dbReference type="RefSeq" id="WP_218594772.1">
    <property type="nucleotide sequence ID" value="NZ_JADQDE010000632.1"/>
</dbReference>
<comment type="caution">
    <text evidence="2">The sequence shown here is derived from an EMBL/GenBank/DDBJ whole genome shotgun (WGS) entry which is preliminary data.</text>
</comment>
<dbReference type="EMBL" id="JADQDF010000002">
    <property type="protein sequence ID" value="MBW0132449.1"/>
    <property type="molecule type" value="Genomic_DNA"/>
</dbReference>
<keyword evidence="3" id="KW-1185">Reference proteome</keyword>
<evidence type="ECO:0000256" key="1">
    <source>
        <dbReference type="SAM" id="MobiDB-lite"/>
    </source>
</evidence>
<reference evidence="2 3" key="1">
    <citation type="submission" date="2020-11" db="EMBL/GenBank/DDBJ databases">
        <title>Pseudonocardia abyssalis sp. nov. and Pseudonocardia oceani sp. nov., description and phylogenomic analysis of two novel actinomycetes isolated from the deep Southern Ocean.</title>
        <authorList>
            <person name="Parra J."/>
        </authorList>
    </citation>
    <scope>NUCLEOTIDE SEQUENCE [LARGE SCALE GENOMIC DNA]</scope>
    <source>
        <strain evidence="3">KRD185</strain>
    </source>
</reference>
<gene>
    <name evidence="2" type="ORF">I4I82_32915</name>
</gene>
<feature type="compositionally biased region" description="Polar residues" evidence="1">
    <location>
        <begin position="29"/>
        <end position="41"/>
    </location>
</feature>
<evidence type="ECO:0000313" key="3">
    <source>
        <dbReference type="Proteomes" id="UP000694300"/>
    </source>
</evidence>
<proteinExistence type="predicted"/>
<organism evidence="2 3">
    <name type="scientific">Pseudonocardia oceani</name>
    <dbReference type="NCBI Taxonomy" id="2792013"/>
    <lineage>
        <taxon>Bacteria</taxon>
        <taxon>Bacillati</taxon>
        <taxon>Actinomycetota</taxon>
        <taxon>Actinomycetes</taxon>
        <taxon>Pseudonocardiales</taxon>
        <taxon>Pseudonocardiaceae</taxon>
        <taxon>Pseudonocardia</taxon>
    </lineage>
</organism>
<accession>A0ABS6UKV9</accession>
<dbReference type="Proteomes" id="UP000694300">
    <property type="component" value="Unassembled WGS sequence"/>
</dbReference>
<feature type="region of interest" description="Disordered" evidence="1">
    <location>
        <begin position="1"/>
        <end position="54"/>
    </location>
</feature>
<evidence type="ECO:0000313" key="2">
    <source>
        <dbReference type="EMBL" id="MBW0132449.1"/>
    </source>
</evidence>
<sequence length="113" mass="12201">MLGRPKAAGETRPRHPKGTGHQAPDDQQEATVMPSTLTRIPTQRRADHDVRPPARFVDPDDLICPGCTEQVRCAPPGYWRVADGLPASQFSHHDATALCRSATGTVADPIEAP</sequence>
<evidence type="ECO:0008006" key="4">
    <source>
        <dbReference type="Google" id="ProtNLM"/>
    </source>
</evidence>